<keyword evidence="3 6" id="KW-0561">Oxygen transport</keyword>
<feature type="chain" id="PRO_5004202606" evidence="8">
    <location>
        <begin position="19"/>
        <end position="333"/>
    </location>
</feature>
<dbReference type="EMBL" id="M85050">
    <property type="protein sequence ID" value="AAA29796.1"/>
    <property type="molecule type" value="mRNA"/>
</dbReference>
<gene>
    <name evidence="10" type="primary">hemoglobin</name>
</gene>
<evidence type="ECO:0000256" key="2">
    <source>
        <dbReference type="ARBA" id="ARBA00022617"/>
    </source>
</evidence>
<dbReference type="PROSITE" id="PS01033">
    <property type="entry name" value="GLOBIN"/>
    <property type="match status" value="2"/>
</dbReference>
<keyword evidence="1 6" id="KW-0813">Transport</keyword>
<dbReference type="InterPro" id="IPR050532">
    <property type="entry name" value="Globin-like_OT"/>
</dbReference>
<feature type="domain" description="Globin" evidence="9">
    <location>
        <begin position="25"/>
        <end position="167"/>
    </location>
</feature>
<feature type="region of interest" description="Disordered" evidence="7">
    <location>
        <begin position="314"/>
        <end position="333"/>
    </location>
</feature>
<dbReference type="SUPFAM" id="SSF46458">
    <property type="entry name" value="Globin-like"/>
    <property type="match status" value="2"/>
</dbReference>
<dbReference type="GO" id="GO:0020037">
    <property type="term" value="F:heme binding"/>
    <property type="evidence" value="ECO:0007669"/>
    <property type="project" value="InterPro"/>
</dbReference>
<organism evidence="10">
    <name type="scientific">Pseudoterranova decipiens</name>
    <name type="common">Sealworm</name>
    <dbReference type="NCBI Taxonomy" id="6271"/>
    <lineage>
        <taxon>Eukaryota</taxon>
        <taxon>Metazoa</taxon>
        <taxon>Ecdysozoa</taxon>
        <taxon>Nematoda</taxon>
        <taxon>Chromadorea</taxon>
        <taxon>Rhabditida</taxon>
        <taxon>Spirurina</taxon>
        <taxon>Ascaridomorpha</taxon>
        <taxon>Ascaridoidea</taxon>
        <taxon>Anisakidae</taxon>
        <taxon>Pseudoterranova</taxon>
    </lineage>
</organism>
<sequence>MHSSIVLATVLFVAIASASKTRELCMKSLEHAKVGTSKEAKQDGIDLYKHMFEHYPAMKKYFKHRENYTPADVQKDPFFIKQGQNILLACHVLCATYDDRETFDAYVGELMARHERDHVKVPNDVWNHFWEHFIEFLGSKTTLDEPTKHAWQEIGKEFSHEISHHGRHSVRDHCMNSLEYIAIGDKEHQKQNGIDLYKHMFEHYPHMRKAFKGRENFTKEDVQKDAFFVNKDTRFCWPFVCCDSSYDDEPTFDYFVDALMDRHIKDDIHLPQEQWHEFWKLFAEYLNEKSHQHLTEAEKHAWSTIGEDFAHEADKHAKAEKDHHEGEHKEEHH</sequence>
<dbReference type="Gene3D" id="1.10.490.10">
    <property type="entry name" value="Globins"/>
    <property type="match status" value="2"/>
</dbReference>
<evidence type="ECO:0000256" key="3">
    <source>
        <dbReference type="ARBA" id="ARBA00022621"/>
    </source>
</evidence>
<evidence type="ECO:0000256" key="5">
    <source>
        <dbReference type="ARBA" id="ARBA00023004"/>
    </source>
</evidence>
<keyword evidence="5" id="KW-0408">Iron</keyword>
<evidence type="ECO:0000256" key="4">
    <source>
        <dbReference type="ARBA" id="ARBA00022723"/>
    </source>
</evidence>
<name>Q25689_PSEDC</name>
<dbReference type="InterPro" id="IPR012292">
    <property type="entry name" value="Globin/Proto"/>
</dbReference>
<evidence type="ECO:0000313" key="10">
    <source>
        <dbReference type="EMBL" id="AAA29796.1"/>
    </source>
</evidence>
<dbReference type="PANTHER" id="PTHR46458:SF1">
    <property type="entry name" value="GEO09476P1"/>
    <property type="match status" value="1"/>
</dbReference>
<feature type="domain" description="Globin" evidence="9">
    <location>
        <begin position="174"/>
        <end position="318"/>
    </location>
</feature>
<proteinExistence type="evidence at transcript level"/>
<dbReference type="InterPro" id="IPR009050">
    <property type="entry name" value="Globin-like_sf"/>
</dbReference>
<feature type="signal peptide" evidence="8">
    <location>
        <begin position="1"/>
        <end position="18"/>
    </location>
</feature>
<protein>
    <submittedName>
        <fullName evidence="10">Hemoglobin</fullName>
    </submittedName>
</protein>
<evidence type="ECO:0000256" key="8">
    <source>
        <dbReference type="SAM" id="SignalP"/>
    </source>
</evidence>
<accession>Q25689</accession>
<reference evidence="10" key="1">
    <citation type="submission" date="1992-02" db="EMBL/GenBank/DDBJ databases">
        <title>An unusual natural frameshift mutation decreases antibody reactivity to an expressed nematode hemoglobin.</title>
        <authorList>
            <person name="Dixon B."/>
            <person name="Walker B."/>
            <person name="Kimmins W."/>
            <person name="Pohajdak B."/>
        </authorList>
    </citation>
    <scope>NUCLEOTIDE SEQUENCE</scope>
</reference>
<keyword evidence="2 6" id="KW-0349">Heme</keyword>
<dbReference type="InterPro" id="IPR044399">
    <property type="entry name" value="Mb-like_M"/>
</dbReference>
<evidence type="ECO:0000256" key="1">
    <source>
        <dbReference type="ARBA" id="ARBA00022448"/>
    </source>
</evidence>
<evidence type="ECO:0000256" key="7">
    <source>
        <dbReference type="SAM" id="MobiDB-lite"/>
    </source>
</evidence>
<dbReference type="AlphaFoldDB" id="Q25689"/>
<keyword evidence="8" id="KW-0732">Signal</keyword>
<dbReference type="InterPro" id="IPR000971">
    <property type="entry name" value="Globin"/>
</dbReference>
<dbReference type="GO" id="GO:0046872">
    <property type="term" value="F:metal ion binding"/>
    <property type="evidence" value="ECO:0007669"/>
    <property type="project" value="UniProtKB-KW"/>
</dbReference>
<dbReference type="CDD" id="cd01040">
    <property type="entry name" value="Mb-like"/>
    <property type="match status" value="2"/>
</dbReference>
<evidence type="ECO:0000259" key="9">
    <source>
        <dbReference type="PROSITE" id="PS01033"/>
    </source>
</evidence>
<dbReference type="GO" id="GO:0019825">
    <property type="term" value="F:oxygen binding"/>
    <property type="evidence" value="ECO:0007669"/>
    <property type="project" value="InterPro"/>
</dbReference>
<dbReference type="SMR" id="Q25689"/>
<dbReference type="Pfam" id="PF00042">
    <property type="entry name" value="Globin"/>
    <property type="match status" value="2"/>
</dbReference>
<evidence type="ECO:0000256" key="6">
    <source>
        <dbReference type="RuleBase" id="RU000356"/>
    </source>
</evidence>
<dbReference type="GO" id="GO:0005344">
    <property type="term" value="F:oxygen carrier activity"/>
    <property type="evidence" value="ECO:0007669"/>
    <property type="project" value="UniProtKB-KW"/>
</dbReference>
<keyword evidence="4" id="KW-0479">Metal-binding</keyword>
<dbReference type="PANTHER" id="PTHR46458">
    <property type="entry name" value="BLR2807 PROTEIN"/>
    <property type="match status" value="1"/>
</dbReference>
<comment type="similarity">
    <text evidence="6">Belongs to the globin family.</text>
</comment>